<dbReference type="GO" id="GO:0030479">
    <property type="term" value="C:actin cortical patch"/>
    <property type="evidence" value="ECO:0007669"/>
    <property type="project" value="EnsemblFungi"/>
</dbReference>
<dbReference type="OMA" id="FYQGPPF"/>
<dbReference type="InterPro" id="IPR001680">
    <property type="entry name" value="WD40_rpt"/>
</dbReference>
<dbReference type="OrthoDB" id="2306at2759"/>
<dbReference type="FunCoup" id="A0A0D1DP36">
    <property type="interactions" value="235"/>
</dbReference>
<feature type="region of interest" description="Disordered" evidence="5">
    <location>
        <begin position="1"/>
        <end position="22"/>
    </location>
</feature>
<gene>
    <name evidence="7" type="ORF">UMAG_05949</name>
</gene>
<comment type="similarity">
    <text evidence="3">Belongs to the WD repeat AIP1 family.</text>
</comment>
<dbReference type="PROSITE" id="PS50294">
    <property type="entry name" value="WD_REPEATS_REGION"/>
    <property type="match status" value="4"/>
</dbReference>
<protein>
    <submittedName>
        <fullName evidence="7">Actin interacting protein 1</fullName>
    </submittedName>
</protein>
<feature type="repeat" description="WD" evidence="4">
    <location>
        <begin position="529"/>
        <end position="560"/>
    </location>
</feature>
<dbReference type="InParanoid" id="A0A0D1DP36"/>
<dbReference type="InterPro" id="IPR055589">
    <property type="entry name" value="DUF7165"/>
</dbReference>
<dbReference type="GO" id="GO:0030042">
    <property type="term" value="P:actin filament depolymerization"/>
    <property type="evidence" value="ECO:0000318"/>
    <property type="project" value="GO_Central"/>
</dbReference>
<dbReference type="PROSITE" id="PS50082">
    <property type="entry name" value="WD_REPEATS_2"/>
    <property type="match status" value="5"/>
</dbReference>
<dbReference type="GO" id="GO:0051015">
    <property type="term" value="F:actin filament binding"/>
    <property type="evidence" value="ECO:0000318"/>
    <property type="project" value="GO_Central"/>
</dbReference>
<dbReference type="eggNOG" id="KOG0318">
    <property type="taxonomic scope" value="Eukaryota"/>
</dbReference>
<dbReference type="Pfam" id="PF23749">
    <property type="entry name" value="DUF7165"/>
    <property type="match status" value="1"/>
</dbReference>
<dbReference type="PANTHER" id="PTHR19856">
    <property type="entry name" value="WD-REPEATCONTAINING PROTEIN WDR1"/>
    <property type="match status" value="1"/>
</dbReference>
<dbReference type="Proteomes" id="UP000000561">
    <property type="component" value="Chromosome 20"/>
</dbReference>
<dbReference type="SUPFAM" id="SSF50998">
    <property type="entry name" value="Quinoprotein alcohol dehydrogenase-like"/>
    <property type="match status" value="1"/>
</dbReference>
<dbReference type="AlphaFoldDB" id="A0A0D1DP36"/>
<dbReference type="InterPro" id="IPR015943">
    <property type="entry name" value="WD40/YVTN_repeat-like_dom_sf"/>
</dbReference>
<dbReference type="EMBL" id="CM003159">
    <property type="protein sequence ID" value="KIS66214.1"/>
    <property type="molecule type" value="Genomic_DNA"/>
</dbReference>
<evidence type="ECO:0000256" key="2">
    <source>
        <dbReference type="ARBA" id="ARBA00022737"/>
    </source>
</evidence>
<dbReference type="GO" id="GO:0051014">
    <property type="term" value="P:actin filament severing"/>
    <property type="evidence" value="ECO:0007669"/>
    <property type="project" value="EnsemblFungi"/>
</dbReference>
<evidence type="ECO:0000313" key="8">
    <source>
        <dbReference type="Proteomes" id="UP000000561"/>
    </source>
</evidence>
<feature type="repeat" description="WD" evidence="4">
    <location>
        <begin position="569"/>
        <end position="607"/>
    </location>
</feature>
<dbReference type="PANTHER" id="PTHR19856:SF0">
    <property type="entry name" value="WD REPEAT-CONTAINING PROTEIN 1"/>
    <property type="match status" value="1"/>
</dbReference>
<feature type="repeat" description="WD" evidence="4">
    <location>
        <begin position="233"/>
        <end position="274"/>
    </location>
</feature>
<dbReference type="STRING" id="237631.A0A0D1DP36"/>
<dbReference type="GeneID" id="23565694"/>
<keyword evidence="2" id="KW-0677">Repeat</keyword>
<dbReference type="KEGG" id="uma:UMAG_05949"/>
<evidence type="ECO:0000259" key="6">
    <source>
        <dbReference type="Pfam" id="PF23749"/>
    </source>
</evidence>
<feature type="repeat" description="WD" evidence="4">
    <location>
        <begin position="186"/>
        <end position="227"/>
    </location>
</feature>
<dbReference type="InterPro" id="IPR011047">
    <property type="entry name" value="Quinoprotein_ADH-like_sf"/>
</dbReference>
<dbReference type="GO" id="GO:0003786">
    <property type="term" value="F:actin lateral binding"/>
    <property type="evidence" value="ECO:0007669"/>
    <property type="project" value="EnsemblFungi"/>
</dbReference>
<evidence type="ECO:0000256" key="5">
    <source>
        <dbReference type="SAM" id="MobiDB-lite"/>
    </source>
</evidence>
<dbReference type="Pfam" id="PF00400">
    <property type="entry name" value="WD40"/>
    <property type="match status" value="5"/>
</dbReference>
<organism evidence="7 8">
    <name type="scientific">Mycosarcoma maydis</name>
    <name type="common">Corn smut fungus</name>
    <name type="synonym">Ustilago maydis</name>
    <dbReference type="NCBI Taxonomy" id="5270"/>
    <lineage>
        <taxon>Eukaryota</taxon>
        <taxon>Fungi</taxon>
        <taxon>Dikarya</taxon>
        <taxon>Basidiomycota</taxon>
        <taxon>Ustilaginomycotina</taxon>
        <taxon>Ustilaginomycetes</taxon>
        <taxon>Ustilaginales</taxon>
        <taxon>Ustilaginaceae</taxon>
        <taxon>Mycosarcoma</taxon>
    </lineage>
</organism>
<feature type="compositionally biased region" description="Polar residues" evidence="5">
    <location>
        <begin position="13"/>
        <end position="22"/>
    </location>
</feature>
<evidence type="ECO:0000256" key="3">
    <source>
        <dbReference type="ARBA" id="ARBA00038366"/>
    </source>
</evidence>
<keyword evidence="1 4" id="KW-0853">WD repeat</keyword>
<dbReference type="SMART" id="SM00320">
    <property type="entry name" value="WD40"/>
    <property type="match status" value="9"/>
</dbReference>
<dbReference type="FunFam" id="2.130.10.10:FF:000167">
    <property type="entry name" value="Actin-interacting protein 1"/>
    <property type="match status" value="1"/>
</dbReference>
<dbReference type="GO" id="GO:0005884">
    <property type="term" value="C:actin filament"/>
    <property type="evidence" value="ECO:0007669"/>
    <property type="project" value="EnsemblFungi"/>
</dbReference>
<feature type="domain" description="DUF7165" evidence="6">
    <location>
        <begin position="442"/>
        <end position="551"/>
    </location>
</feature>
<dbReference type="FunFam" id="2.130.10.10:FF:000102">
    <property type="entry name" value="Actin-interacting protein 1"/>
    <property type="match status" value="1"/>
</dbReference>
<feature type="repeat" description="WD" evidence="4">
    <location>
        <begin position="55"/>
        <end position="96"/>
    </location>
</feature>
<sequence length="607" mass="64161">MSVSLHNLLPGNPATTRAQSTKLSVDPKGEKLVYCQNRTVFIRSITDPSKPAVAYSQHTQPTTVARISPTGFYCASADQAGNVRVWDLVGDEQIIKNEVKVIAGRINDLAWDGESKRIIAVGDGRERFGHAFSFDSGSSVGEVTGHSRQINAVAIRKDRPFRAVTAGDDNNLVFYHGAPYKYNKTINTHTRFVQDVAYAPNGDHFVSVGSDSKVFVYDGKTGDTLIELSAKASGGHVGTIFAVDFAPDSKQIVTAGADGFVKVWDIATAQVVATHDLNGQGSQKVEDQQVGVVWAGSRIVSLSFAGTLSVIEHDASVNRLYGACKSFGVRSLDVAEDGKTLIGGSYDGRVLSWSPDGVCKRLVGGESLTAAVLGVHSTRDGVFVASMDDSVRKISDGKYVGGAVATSSQPKGSAASTSGVVVIAGAQGIDIIENGNKTHHATTYTPSSATISADAALVAVGAEDGQVYLYTLASGSLQETATLTNNRSAVTALAFDTQLSLLAAGESSGKIQVYDLATKSLKIAHWVFHSARINDLCFSPDGTHAVSASLDTHVYVWSVKKPMKNIAIKNAHANGAQAVTWLRDDAFASAGADAVVRTWKLKRHEGA</sequence>
<dbReference type="PROSITE" id="PS00678">
    <property type="entry name" value="WD_REPEATS_1"/>
    <property type="match status" value="1"/>
</dbReference>
<dbReference type="VEuPathDB" id="FungiDB:UMAG_05949"/>
<dbReference type="InterPro" id="IPR019775">
    <property type="entry name" value="WD40_repeat_CS"/>
</dbReference>
<name>A0A0D1DP36_MYCMD</name>
<evidence type="ECO:0000313" key="7">
    <source>
        <dbReference type="EMBL" id="KIS66214.1"/>
    </source>
</evidence>
<dbReference type="Gene3D" id="2.130.10.10">
    <property type="entry name" value="YVTN repeat-like/Quinoprotein amine dehydrogenase"/>
    <property type="match status" value="2"/>
</dbReference>
<dbReference type="GO" id="GO:0032466">
    <property type="term" value="P:negative regulation of cytokinesis"/>
    <property type="evidence" value="ECO:0007669"/>
    <property type="project" value="EnsemblFungi"/>
</dbReference>
<evidence type="ECO:0000256" key="1">
    <source>
        <dbReference type="ARBA" id="ARBA00022574"/>
    </source>
</evidence>
<dbReference type="RefSeq" id="XP_011392280.1">
    <property type="nucleotide sequence ID" value="XM_011393978.1"/>
</dbReference>
<evidence type="ECO:0000256" key="4">
    <source>
        <dbReference type="PROSITE-ProRule" id="PRU00221"/>
    </source>
</evidence>
<dbReference type="GO" id="GO:0051016">
    <property type="term" value="P:barbed-end actin filament capping"/>
    <property type="evidence" value="ECO:0007669"/>
    <property type="project" value="EnsemblFungi"/>
</dbReference>
<dbReference type="GO" id="GO:0030864">
    <property type="term" value="C:cortical actin cytoskeleton"/>
    <property type="evidence" value="ECO:0000318"/>
    <property type="project" value="GO_Central"/>
</dbReference>
<proteinExistence type="inferred from homology"/>
<accession>A0A0D1DP36</accession>
<keyword evidence="8" id="KW-1185">Reference proteome</keyword>
<reference evidence="7 8" key="1">
    <citation type="journal article" date="2006" name="Nature">
        <title>Insights from the genome of the biotrophic fungal plant pathogen Ustilago maydis.</title>
        <authorList>
            <person name="Kamper J."/>
            <person name="Kahmann R."/>
            <person name="Bolker M."/>
            <person name="Ma L.J."/>
            <person name="Brefort T."/>
            <person name="Saville B.J."/>
            <person name="Banuett F."/>
            <person name="Kronstad J.W."/>
            <person name="Gold S.E."/>
            <person name="Muller O."/>
            <person name="Perlin M.H."/>
            <person name="Wosten H.A."/>
            <person name="de Vries R."/>
            <person name="Ruiz-Herrera J."/>
            <person name="Reynaga-Pena C.G."/>
            <person name="Snetselaar K."/>
            <person name="McCann M."/>
            <person name="Perez-Martin J."/>
            <person name="Feldbrugge M."/>
            <person name="Basse C.W."/>
            <person name="Steinberg G."/>
            <person name="Ibeas J.I."/>
            <person name="Holloman W."/>
            <person name="Guzman P."/>
            <person name="Farman M."/>
            <person name="Stajich J.E."/>
            <person name="Sentandreu R."/>
            <person name="Gonzalez-Prieto J.M."/>
            <person name="Kennell J.C."/>
            <person name="Molina L."/>
            <person name="Schirawski J."/>
            <person name="Mendoza-Mendoza A."/>
            <person name="Greilinger D."/>
            <person name="Munch K."/>
            <person name="Rossel N."/>
            <person name="Scherer M."/>
            <person name="Vranes M."/>
            <person name="Ladendorf O."/>
            <person name="Vincon V."/>
            <person name="Fuchs U."/>
            <person name="Sandrock B."/>
            <person name="Meng S."/>
            <person name="Ho E.C."/>
            <person name="Cahill M.J."/>
            <person name="Boyce K.J."/>
            <person name="Klose J."/>
            <person name="Klosterman S.J."/>
            <person name="Deelstra H.J."/>
            <person name="Ortiz-Castellanos L."/>
            <person name="Li W."/>
            <person name="Sanchez-Alonso P."/>
            <person name="Schreier P.H."/>
            <person name="Hauser-Hahn I."/>
            <person name="Vaupel M."/>
            <person name="Koopmann E."/>
            <person name="Friedrich G."/>
            <person name="Voss H."/>
            <person name="Schluter T."/>
            <person name="Margolis J."/>
            <person name="Platt D."/>
            <person name="Swimmer C."/>
            <person name="Gnirke A."/>
            <person name="Chen F."/>
            <person name="Vysotskaia V."/>
            <person name="Mannhaupt G."/>
            <person name="Guldener U."/>
            <person name="Munsterkotter M."/>
            <person name="Haase D."/>
            <person name="Oesterheld M."/>
            <person name="Mewes H.W."/>
            <person name="Mauceli E.W."/>
            <person name="DeCaprio D."/>
            <person name="Wade C.M."/>
            <person name="Butler J."/>
            <person name="Young S."/>
            <person name="Jaffe D.B."/>
            <person name="Calvo S."/>
            <person name="Nusbaum C."/>
            <person name="Galagan J."/>
            <person name="Birren B.W."/>
        </authorList>
    </citation>
    <scope>NUCLEOTIDE SEQUENCE [LARGE SCALE GENOMIC DNA]</scope>
    <source>
        <strain evidence="8">DSM 14603 / FGSC 9021 / UM521</strain>
    </source>
</reference>